<dbReference type="Proteomes" id="UP000515498">
    <property type="component" value="Chromosome"/>
</dbReference>
<keyword evidence="1" id="KW-0812">Transmembrane</keyword>
<gene>
    <name evidence="2" type="ORF">FHU31_000818</name>
    <name evidence="3" type="ORF">HZU40_07370</name>
    <name evidence="4" type="ORF">SAMN02799620_03171</name>
</gene>
<accession>A0A1G4WFN3</accession>
<evidence type="ECO:0000313" key="3">
    <source>
        <dbReference type="EMBL" id="QNJ94099.1"/>
    </source>
</evidence>
<dbReference type="RefSeq" id="WP_181953092.1">
    <property type="nucleotide sequence ID" value="NZ_CP059894.1"/>
</dbReference>
<dbReference type="EMBL" id="CP059894">
    <property type="protein sequence ID" value="QNJ94099.1"/>
    <property type="molecule type" value="Genomic_DNA"/>
</dbReference>
<organism evidence="4 5">
    <name type="scientific">Mycolicibacterium fluoranthenivorans</name>
    <dbReference type="NCBI Taxonomy" id="258505"/>
    <lineage>
        <taxon>Bacteria</taxon>
        <taxon>Bacillati</taxon>
        <taxon>Actinomycetota</taxon>
        <taxon>Actinomycetes</taxon>
        <taxon>Mycobacteriales</taxon>
        <taxon>Mycobacteriaceae</taxon>
        <taxon>Mycolicibacterium</taxon>
    </lineage>
</organism>
<reference evidence="5" key="2">
    <citation type="submission" date="2016-10" db="EMBL/GenBank/DDBJ databases">
        <authorList>
            <person name="Varghese N."/>
            <person name="Submissions S."/>
        </authorList>
    </citation>
    <scope>NUCLEOTIDE SEQUENCE [LARGE SCALE GENOMIC DNA]</scope>
    <source>
        <strain evidence="5">UNC267MFSha1.1M11</strain>
    </source>
</reference>
<dbReference type="AlphaFoldDB" id="A0A1G4WFN3"/>
<dbReference type="STRING" id="1502745.SAMN02799620_03171"/>
<feature type="transmembrane region" description="Helical" evidence="1">
    <location>
        <begin position="12"/>
        <end position="31"/>
    </location>
</feature>
<keyword evidence="7" id="KW-1185">Reference proteome</keyword>
<evidence type="ECO:0000313" key="5">
    <source>
        <dbReference type="Proteomes" id="UP000199707"/>
    </source>
</evidence>
<dbReference type="KEGG" id="mflu:HZU40_07370"/>
<dbReference type="EMBL" id="JAANOW010000001">
    <property type="protein sequence ID" value="NIH93862.1"/>
    <property type="molecule type" value="Genomic_DNA"/>
</dbReference>
<evidence type="ECO:0000313" key="2">
    <source>
        <dbReference type="EMBL" id="NIH93862.1"/>
    </source>
</evidence>
<reference evidence="3 6" key="4">
    <citation type="submission" date="2020-07" db="EMBL/GenBank/DDBJ databases">
        <title>Draft genome sequence of four isobutane-metabolizing strains capable of cometabolically degrading diverse ether contaminants.</title>
        <authorList>
            <person name="Chen W."/>
            <person name="Faulkner N."/>
            <person name="Smith C."/>
            <person name="Hyman M."/>
        </authorList>
    </citation>
    <scope>NUCLEOTIDE SEQUENCE [LARGE SCALE GENOMIC DNA]</scope>
    <source>
        <strain evidence="3 6">2A</strain>
    </source>
</reference>
<dbReference type="EMBL" id="FMUB01000006">
    <property type="protein sequence ID" value="SCX22050.1"/>
    <property type="molecule type" value="Genomic_DNA"/>
</dbReference>
<sequence length="89" mass="8727">MNTQTSWHSRRAVLGVIGAGAMITLGALSATHDGGGSASMLAGSGDAPANTTYSSPVVKAADMGATATWEAPSNVEATTMAVPAVKAGH</sequence>
<dbReference type="Proteomes" id="UP000547444">
    <property type="component" value="Unassembled WGS sequence"/>
</dbReference>
<name>A0A1G4WFN3_9MYCO</name>
<keyword evidence="1" id="KW-0472">Membrane</keyword>
<evidence type="ECO:0000313" key="6">
    <source>
        <dbReference type="Proteomes" id="UP000515498"/>
    </source>
</evidence>
<keyword evidence="1" id="KW-1133">Transmembrane helix</keyword>
<reference evidence="2 7" key="3">
    <citation type="submission" date="2020-03" db="EMBL/GenBank/DDBJ databases">
        <title>Sequencing the genomes of 1000 actinobacteria strains.</title>
        <authorList>
            <person name="Klenk H.-P."/>
        </authorList>
    </citation>
    <scope>NUCLEOTIDE SEQUENCE [LARGE SCALE GENOMIC DNA]</scope>
    <source>
        <strain evidence="2 7">DSM 44556</strain>
    </source>
</reference>
<protein>
    <submittedName>
        <fullName evidence="4">Uncharacterized protein</fullName>
    </submittedName>
</protein>
<evidence type="ECO:0000256" key="1">
    <source>
        <dbReference type="SAM" id="Phobius"/>
    </source>
</evidence>
<dbReference type="Proteomes" id="UP000199707">
    <property type="component" value="Unassembled WGS sequence"/>
</dbReference>
<evidence type="ECO:0000313" key="7">
    <source>
        <dbReference type="Proteomes" id="UP000547444"/>
    </source>
</evidence>
<proteinExistence type="predicted"/>
<evidence type="ECO:0000313" key="4">
    <source>
        <dbReference type="EMBL" id="SCX22050.1"/>
    </source>
</evidence>
<reference evidence="4" key="1">
    <citation type="submission" date="2016-10" db="EMBL/GenBank/DDBJ databases">
        <authorList>
            <person name="de Groot N.N."/>
        </authorList>
    </citation>
    <scope>NUCLEOTIDE SEQUENCE [LARGE SCALE GENOMIC DNA]</scope>
    <source>
        <strain evidence="4">UNC267MFSha1.1M11</strain>
    </source>
</reference>